<dbReference type="STRING" id="53501.SAMN04488043_1216"/>
<dbReference type="RefSeq" id="WP_058262443.1">
    <property type="nucleotide sequence ID" value="NZ_CP051181.1"/>
</dbReference>
<dbReference type="OrthoDB" id="7745050at2"/>
<organism evidence="1 2">
    <name type="scientific">Thalassovita gelatinovora</name>
    <name type="common">Thalassobius gelatinovorus</name>
    <dbReference type="NCBI Taxonomy" id="53501"/>
    <lineage>
        <taxon>Bacteria</taxon>
        <taxon>Pseudomonadati</taxon>
        <taxon>Pseudomonadota</taxon>
        <taxon>Alphaproteobacteria</taxon>
        <taxon>Rhodobacterales</taxon>
        <taxon>Roseobacteraceae</taxon>
        <taxon>Thalassovita</taxon>
    </lineage>
</organism>
<dbReference type="Proteomes" id="UP000051587">
    <property type="component" value="Unassembled WGS sequence"/>
</dbReference>
<keyword evidence="2" id="KW-1185">Reference proteome</keyword>
<protein>
    <submittedName>
        <fullName evidence="1">Uncharacterized protein</fullName>
    </submittedName>
</protein>
<gene>
    <name evidence="1" type="ORF">TG4357_01687</name>
</gene>
<evidence type="ECO:0000313" key="1">
    <source>
        <dbReference type="EMBL" id="CUH65153.1"/>
    </source>
</evidence>
<dbReference type="EMBL" id="CYSA01000016">
    <property type="protein sequence ID" value="CUH65153.1"/>
    <property type="molecule type" value="Genomic_DNA"/>
</dbReference>
<accession>A0A0P1FAK3</accession>
<dbReference type="AlphaFoldDB" id="A0A0P1FAK3"/>
<reference evidence="1 2" key="1">
    <citation type="submission" date="2015-09" db="EMBL/GenBank/DDBJ databases">
        <authorList>
            <consortium name="Swine Surveillance"/>
        </authorList>
    </citation>
    <scope>NUCLEOTIDE SEQUENCE [LARGE SCALE GENOMIC DNA]</scope>
    <source>
        <strain evidence="1 2">CECT 4357</strain>
    </source>
</reference>
<evidence type="ECO:0000313" key="2">
    <source>
        <dbReference type="Proteomes" id="UP000051587"/>
    </source>
</evidence>
<proteinExistence type="predicted"/>
<sequence length="86" mass="9286">MYITQIEVSQMQGNSESGQASGFVSFDSDMGHVQMHCAVTDVTPTSCHRALISEALRQLGRMPEYRNGRRTLSFAPGILAAEPAAA</sequence>
<name>A0A0P1FAK3_THAGE</name>